<feature type="domain" description="CHAT" evidence="1">
    <location>
        <begin position="465"/>
        <end position="815"/>
    </location>
</feature>
<organism evidence="2 3">
    <name type="scientific">Orbilia blumenaviensis</name>
    <dbReference type="NCBI Taxonomy" id="1796055"/>
    <lineage>
        <taxon>Eukaryota</taxon>
        <taxon>Fungi</taxon>
        <taxon>Dikarya</taxon>
        <taxon>Ascomycota</taxon>
        <taxon>Pezizomycotina</taxon>
        <taxon>Orbiliomycetes</taxon>
        <taxon>Orbiliales</taxon>
        <taxon>Orbiliaceae</taxon>
        <taxon>Orbilia</taxon>
    </lineage>
</organism>
<dbReference type="AlphaFoldDB" id="A0AAV9VGY0"/>
<reference evidence="2 3" key="1">
    <citation type="submission" date="2019-10" db="EMBL/GenBank/DDBJ databases">
        <authorList>
            <person name="Palmer J.M."/>
        </authorList>
    </citation>
    <scope>NUCLEOTIDE SEQUENCE [LARGE SCALE GENOMIC DNA]</scope>
    <source>
        <strain evidence="2 3">TWF730</strain>
    </source>
</reference>
<dbReference type="InterPro" id="IPR024983">
    <property type="entry name" value="CHAT_dom"/>
</dbReference>
<gene>
    <name evidence="2" type="ORF">TWF730_006551</name>
</gene>
<comment type="caution">
    <text evidence="2">The sequence shown here is derived from an EMBL/GenBank/DDBJ whole genome shotgun (WGS) entry which is preliminary data.</text>
</comment>
<name>A0AAV9VGY0_9PEZI</name>
<dbReference type="EMBL" id="JAVHNS010000003">
    <property type="protein sequence ID" value="KAK6360409.1"/>
    <property type="molecule type" value="Genomic_DNA"/>
</dbReference>
<evidence type="ECO:0000259" key="1">
    <source>
        <dbReference type="Pfam" id="PF12770"/>
    </source>
</evidence>
<evidence type="ECO:0000313" key="3">
    <source>
        <dbReference type="Proteomes" id="UP001373714"/>
    </source>
</evidence>
<dbReference type="Pfam" id="PF12770">
    <property type="entry name" value="CHAT"/>
    <property type="match status" value="1"/>
</dbReference>
<accession>A0AAV9VGY0</accession>
<evidence type="ECO:0000313" key="2">
    <source>
        <dbReference type="EMBL" id="KAK6360409.1"/>
    </source>
</evidence>
<keyword evidence="3" id="KW-1185">Reference proteome</keyword>
<dbReference type="Proteomes" id="UP001373714">
    <property type="component" value="Unassembled WGS sequence"/>
</dbReference>
<sequence length="816" mass="90638">MDNSLARACEILEKLKNRPEDGYACGKEALMTAGVVFGAKYCTTGPGELSYLESAIKVNEAAVKLIGPSKKYTTLDFIVILNLSTSLCKFYAETRVDSVAERAISYLLEALNHTNPNPPEDTTYHCWSALCEVYYLLHRFTQNPSHLEASCQAIDQAISMNHHRRNTGRGAILYRAGLSYSRLYKLKGETSHLDTAVGYLEEGMTDKTVNSFSRLKCAVVAARKLLKATHAKGFSEAADWERPLVFLKAAIGMLSKVNLRSISSEDMQDAFSGFGGLAYTAAAVALEAKKTEQEAFELLERGRSIIAGFILDLRTDLSELQRKRPDLAVEFISIAEKLDSTEKPITSMQAPGISKFMPPSSKRLYLNEKFDNIVEKIRSLTGFQNFLQPVTLDEIKSVLNQDPIVIINASLFRCDAFIIDPRRLQETQDSNSSILSVIRLPKLSISDIKENVKKMRGSGGMRSSILKWLWDVAASPILEYLGFSKKPLNEAEWPHVQWVLTGPLSHLPIHAAGDHATEDTVLDRVISSYASSVRSIVHSSRRALRNPEPSAAAALPKQLHSNGTAILISMKTTPGLPTGDLRYADEEVEILKNLCPDLGLKPLTPDARHDDVLASLPDCKIFHFAGHGESNARNPSQSHLLLEDHQTKPLTMANLRAVRLQEKEPFLAYLSACSTSTNLVDDFDDEGINLTNAFQLAGFRHVIGTLWSVSDRHCVQVAKTLYNTLKEQGMNDAAVRWGLHRAIRELRDDFRASEKLAKRAIEALTLDETEDDAEDVEDTEARVGYLVGAKKRPRPAPQLQIEDSTKYWAPYIHVGI</sequence>
<proteinExistence type="predicted"/>
<protein>
    <recommendedName>
        <fullName evidence="1">CHAT domain-containing protein</fullName>
    </recommendedName>
</protein>